<dbReference type="HOGENOM" id="CLU_221742_0_0_6"/>
<accession>E7PP18</accession>
<gene>
    <name evidence="1" type="ORF">Pgy4_42569</name>
</gene>
<name>E7PP18_PSESG</name>
<comment type="caution">
    <text evidence="1">The sequence shown here is derived from an EMBL/GenBank/DDBJ whole genome shotgun (WGS) entry which is preliminary data.</text>
</comment>
<dbReference type="EMBL" id="ADWY01004346">
    <property type="protein sequence ID" value="EGH19667.1"/>
    <property type="molecule type" value="Genomic_DNA"/>
</dbReference>
<dbReference type="BioCyc" id="PSYR875330:G11XH-2952-MONOMER"/>
<organism evidence="1 2">
    <name type="scientific">Pseudomonas savastanoi pv. glycinea str. race 4</name>
    <dbReference type="NCBI Taxonomy" id="875330"/>
    <lineage>
        <taxon>Bacteria</taxon>
        <taxon>Pseudomonadati</taxon>
        <taxon>Pseudomonadota</taxon>
        <taxon>Gammaproteobacteria</taxon>
        <taxon>Pseudomonadales</taxon>
        <taxon>Pseudomonadaceae</taxon>
        <taxon>Pseudomonas</taxon>
    </lineage>
</organism>
<evidence type="ECO:0000313" key="2">
    <source>
        <dbReference type="Proteomes" id="UP000005466"/>
    </source>
</evidence>
<sequence>MGDPFFKIRDALKAKGVVAFSSNYEL</sequence>
<evidence type="ECO:0000313" key="1">
    <source>
        <dbReference type="EMBL" id="EGH19667.1"/>
    </source>
</evidence>
<dbReference type="AlphaFoldDB" id="E7PP18"/>
<protein>
    <submittedName>
        <fullName evidence="1">Uncharacterized protein</fullName>
    </submittedName>
</protein>
<dbReference type="Proteomes" id="UP000005466">
    <property type="component" value="Unassembled WGS sequence"/>
</dbReference>
<proteinExistence type="predicted"/>
<reference evidence="1 2" key="1">
    <citation type="journal article" date="2011" name="PLoS Pathog.">
        <title>Dynamic evolution of pathogenicity revealed by sequencing and comparative genomics of 19 Pseudomonas syringae isolates.</title>
        <authorList>
            <person name="Baltrus D.A."/>
            <person name="Nishimura M.T."/>
            <person name="Romanchuk A."/>
            <person name="Chang J.H."/>
            <person name="Mukhtar M.S."/>
            <person name="Cherkis K."/>
            <person name="Roach J."/>
            <person name="Grant S.R."/>
            <person name="Jones C.D."/>
            <person name="Dangl J.L."/>
        </authorList>
    </citation>
    <scope>NUCLEOTIDE SEQUENCE [LARGE SCALE GENOMIC DNA]</scope>
    <source>
        <strain evidence="2">race 4</strain>
    </source>
</reference>